<dbReference type="AlphaFoldDB" id="A0A4Y2RMX4"/>
<proteinExistence type="predicted"/>
<evidence type="ECO:0000313" key="5">
    <source>
        <dbReference type="Proteomes" id="UP000499080"/>
    </source>
</evidence>
<feature type="domain" description="PiggyBac transposable element-derived protein 4 C-terminal zinc-finger" evidence="2">
    <location>
        <begin position="447"/>
        <end position="493"/>
    </location>
</feature>
<dbReference type="EMBL" id="BGPR01017704">
    <property type="protein sequence ID" value="GBN77038.1"/>
    <property type="molecule type" value="Genomic_DNA"/>
</dbReference>
<evidence type="ECO:0000259" key="2">
    <source>
        <dbReference type="Pfam" id="PF13842"/>
    </source>
</evidence>
<protein>
    <submittedName>
        <fullName evidence="4">PiggyBac transposable element-derived protein 4</fullName>
    </submittedName>
</protein>
<evidence type="ECO:0000313" key="4">
    <source>
        <dbReference type="EMBL" id="GBN77038.1"/>
    </source>
</evidence>
<dbReference type="PANTHER" id="PTHR46599">
    <property type="entry name" value="PIGGYBAC TRANSPOSABLE ELEMENT-DERIVED PROTEIN 4"/>
    <property type="match status" value="1"/>
</dbReference>
<gene>
    <name evidence="4" type="primary">PGBD4_427</name>
    <name evidence="4" type="ORF">AVEN_204821_1</name>
</gene>
<feature type="domain" description="PiggyBac transposable element-derived protein" evidence="3">
    <location>
        <begin position="69"/>
        <end position="343"/>
    </location>
</feature>
<dbReference type="InterPro" id="IPR032718">
    <property type="entry name" value="PGBD4_Znf_C"/>
</dbReference>
<sequence length="498" mass="57590">MNSDSEEDNLIETSSEDELSSSEDESEDESLESARNWCGVDVSVLTPAPPKFPFTGNPGIKVSLRQSDDPLDYFCLFFDDEVISFIAKETNSFAEEHFSNLELTPSTRALQWKDITSEELKRFISLLILQGIVQKPTEKWFWSKRPILCTPFFGNVMNEKRYSLIMKFLHFQSSNDSEDESPSNKKLKKIIKFHSMLMQRFQSTYIPKQDISIEESLIGYKGRLGWKQYIPTKRSRFGVKLFQLCESESGYIWNSIIYTGKGTTFHEDYGDYGVSTKSVMTLIHELKNKGYTLTTDNYYTSPELAEILIKCKTDIYGTLRPNRKGLPPLIKSSKVKKGEVLAFQKGGVDKADQCLSYYPVARNQQRKYYKKIFRYLLSQAVWNAFVIFKKNGGKMRQVEFRMKLIERLIEVTVFNPSTRRGPFPKSEENVVRLTGRHFPSYVDESESRKKSRKCAVCSLKINENGKRVRRESRFECKNCNVGLCVAPCFEIYHTESNL</sequence>
<organism evidence="4 5">
    <name type="scientific">Araneus ventricosus</name>
    <name type="common">Orbweaver spider</name>
    <name type="synonym">Epeira ventricosa</name>
    <dbReference type="NCBI Taxonomy" id="182803"/>
    <lineage>
        <taxon>Eukaryota</taxon>
        <taxon>Metazoa</taxon>
        <taxon>Ecdysozoa</taxon>
        <taxon>Arthropoda</taxon>
        <taxon>Chelicerata</taxon>
        <taxon>Arachnida</taxon>
        <taxon>Araneae</taxon>
        <taxon>Araneomorphae</taxon>
        <taxon>Entelegynae</taxon>
        <taxon>Araneoidea</taxon>
        <taxon>Araneidae</taxon>
        <taxon>Araneus</taxon>
    </lineage>
</organism>
<keyword evidence="5" id="KW-1185">Reference proteome</keyword>
<name>A0A4Y2RMX4_ARAVE</name>
<evidence type="ECO:0000259" key="3">
    <source>
        <dbReference type="Pfam" id="PF13843"/>
    </source>
</evidence>
<dbReference type="OrthoDB" id="6432197at2759"/>
<evidence type="ECO:0000256" key="1">
    <source>
        <dbReference type="SAM" id="MobiDB-lite"/>
    </source>
</evidence>
<comment type="caution">
    <text evidence="4">The sequence shown here is derived from an EMBL/GenBank/DDBJ whole genome shotgun (WGS) entry which is preliminary data.</text>
</comment>
<dbReference type="PANTHER" id="PTHR46599:SF3">
    <property type="entry name" value="PIGGYBAC TRANSPOSABLE ELEMENT-DERIVED PROTEIN 4"/>
    <property type="match status" value="1"/>
</dbReference>
<feature type="compositionally biased region" description="Acidic residues" evidence="1">
    <location>
        <begin position="1"/>
        <end position="31"/>
    </location>
</feature>
<dbReference type="Pfam" id="PF13842">
    <property type="entry name" value="zf-Tnp_2"/>
    <property type="match status" value="1"/>
</dbReference>
<reference evidence="4 5" key="1">
    <citation type="journal article" date="2019" name="Sci. Rep.">
        <title>Orb-weaving spider Araneus ventricosus genome elucidates the spidroin gene catalogue.</title>
        <authorList>
            <person name="Kono N."/>
            <person name="Nakamura H."/>
            <person name="Ohtoshi R."/>
            <person name="Moran D.A.P."/>
            <person name="Shinohara A."/>
            <person name="Yoshida Y."/>
            <person name="Fujiwara M."/>
            <person name="Mori M."/>
            <person name="Tomita M."/>
            <person name="Arakawa K."/>
        </authorList>
    </citation>
    <scope>NUCLEOTIDE SEQUENCE [LARGE SCALE GENOMIC DNA]</scope>
</reference>
<dbReference type="Proteomes" id="UP000499080">
    <property type="component" value="Unassembled WGS sequence"/>
</dbReference>
<accession>A0A4Y2RMX4</accession>
<dbReference type="Pfam" id="PF13843">
    <property type="entry name" value="DDE_Tnp_1_7"/>
    <property type="match status" value="1"/>
</dbReference>
<dbReference type="InterPro" id="IPR029526">
    <property type="entry name" value="PGBD"/>
</dbReference>
<feature type="region of interest" description="Disordered" evidence="1">
    <location>
        <begin position="1"/>
        <end position="32"/>
    </location>
</feature>